<evidence type="ECO:0000259" key="1">
    <source>
        <dbReference type="Pfam" id="PF00561"/>
    </source>
</evidence>
<dbReference type="PANTHER" id="PTHR45763:SF46">
    <property type="entry name" value="AB HYDROLASE-1 DOMAIN-CONTAINING PROTEIN"/>
    <property type="match status" value="1"/>
</dbReference>
<name>A0AAW1NWZ0_9CHLO</name>
<dbReference type="EMBL" id="JALJOQ010000076">
    <property type="protein sequence ID" value="KAK9801397.1"/>
    <property type="molecule type" value="Genomic_DNA"/>
</dbReference>
<accession>A0AAW1NWZ0</accession>
<dbReference type="Gene3D" id="3.40.50.1820">
    <property type="entry name" value="alpha/beta hydrolase"/>
    <property type="match status" value="1"/>
</dbReference>
<dbReference type="Proteomes" id="UP001465755">
    <property type="component" value="Unassembled WGS sequence"/>
</dbReference>
<feature type="domain" description="AB hydrolase-1" evidence="1">
    <location>
        <begin position="112"/>
        <end position="374"/>
    </location>
</feature>
<evidence type="ECO:0000313" key="3">
    <source>
        <dbReference type="Proteomes" id="UP001465755"/>
    </source>
</evidence>
<dbReference type="InterPro" id="IPR029058">
    <property type="entry name" value="AB_hydrolase_fold"/>
</dbReference>
<evidence type="ECO:0000313" key="2">
    <source>
        <dbReference type="EMBL" id="KAK9801397.1"/>
    </source>
</evidence>
<dbReference type="PANTHER" id="PTHR45763">
    <property type="entry name" value="HYDROLASE, ALPHA/BETA FOLD FAMILY PROTEIN, EXPRESSED-RELATED"/>
    <property type="match status" value="1"/>
</dbReference>
<reference evidence="2 3" key="1">
    <citation type="journal article" date="2024" name="Nat. Commun.">
        <title>Phylogenomics reveals the evolutionary origins of lichenization in chlorophyte algae.</title>
        <authorList>
            <person name="Puginier C."/>
            <person name="Libourel C."/>
            <person name="Otte J."/>
            <person name="Skaloud P."/>
            <person name="Haon M."/>
            <person name="Grisel S."/>
            <person name="Petersen M."/>
            <person name="Berrin J.G."/>
            <person name="Delaux P.M."/>
            <person name="Dal Grande F."/>
            <person name="Keller J."/>
        </authorList>
    </citation>
    <scope>NUCLEOTIDE SEQUENCE [LARGE SCALE GENOMIC DNA]</scope>
    <source>
        <strain evidence="2 3">SAG 2036</strain>
    </source>
</reference>
<sequence>MLISGDAFIGRSVLSSIASAVFTRAGTGSVGVSRQLRASSVAATAVLEEGTTQTSCLRVSACQLAHRPERRQLPAQMTSAGAEPRLLKLARGGCLSYCIYGSPERSLPIFWLHGIMSSRFEALAAQPKTLETLDAFIVALDRPGYGHSTPQQGFTYDTFVQDILHLADHLAIGQFHVVGVSGGGPYALACTARIPHRIRGVLLISSAGYPGWLTPAERREAAAEVRGSWLSRAIRKAAFTPAVITALCRISQTFLGGRLLFEMLVKPLTKRSLQAMAEVDRQCLLQGHPEYLQLVRPESLRQRTAVGLLQDLRLFCCPWAFSPGSIPPALQQRIQIWHGTNDLQVPVQYAHALKRLMPEAQLRIAENGGHFSYFVCDSAHQQQALKALAEAK</sequence>
<dbReference type="Pfam" id="PF00561">
    <property type="entry name" value="Abhydrolase_1"/>
    <property type="match status" value="1"/>
</dbReference>
<comment type="caution">
    <text evidence="2">The sequence shown here is derived from an EMBL/GenBank/DDBJ whole genome shotgun (WGS) entry which is preliminary data.</text>
</comment>
<dbReference type="AlphaFoldDB" id="A0AAW1NWZ0"/>
<gene>
    <name evidence="2" type="ORF">WJX73_006165</name>
</gene>
<dbReference type="InterPro" id="IPR000073">
    <property type="entry name" value="AB_hydrolase_1"/>
</dbReference>
<protein>
    <recommendedName>
        <fullName evidence="1">AB hydrolase-1 domain-containing protein</fullName>
    </recommendedName>
</protein>
<keyword evidence="3" id="KW-1185">Reference proteome</keyword>
<dbReference type="SUPFAM" id="SSF53474">
    <property type="entry name" value="alpha/beta-Hydrolases"/>
    <property type="match status" value="1"/>
</dbReference>
<organism evidence="2 3">
    <name type="scientific">Symbiochloris irregularis</name>
    <dbReference type="NCBI Taxonomy" id="706552"/>
    <lineage>
        <taxon>Eukaryota</taxon>
        <taxon>Viridiplantae</taxon>
        <taxon>Chlorophyta</taxon>
        <taxon>core chlorophytes</taxon>
        <taxon>Trebouxiophyceae</taxon>
        <taxon>Trebouxiales</taxon>
        <taxon>Trebouxiaceae</taxon>
        <taxon>Symbiochloris</taxon>
    </lineage>
</organism>
<proteinExistence type="predicted"/>